<evidence type="ECO:0000256" key="1">
    <source>
        <dbReference type="ARBA" id="ARBA00001933"/>
    </source>
</evidence>
<evidence type="ECO:0000313" key="7">
    <source>
        <dbReference type="Proteomes" id="UP001597362"/>
    </source>
</evidence>
<dbReference type="RefSeq" id="WP_377774897.1">
    <property type="nucleotide sequence ID" value="NZ_JBHUHO010000046.1"/>
</dbReference>
<dbReference type="InterPro" id="IPR015421">
    <property type="entry name" value="PyrdxlP-dep_Trfase_major"/>
</dbReference>
<feature type="domain" description="Aminotransferase class I/classII large" evidence="5">
    <location>
        <begin position="35"/>
        <end position="372"/>
    </location>
</feature>
<evidence type="ECO:0000259" key="5">
    <source>
        <dbReference type="Pfam" id="PF00155"/>
    </source>
</evidence>
<dbReference type="SUPFAM" id="SSF53383">
    <property type="entry name" value="PLP-dependent transferases"/>
    <property type="match status" value="1"/>
</dbReference>
<comment type="cofactor">
    <cofactor evidence="1">
        <name>pyridoxal 5'-phosphate</name>
        <dbReference type="ChEBI" id="CHEBI:597326"/>
    </cofactor>
</comment>
<dbReference type="PANTHER" id="PTHR42790:SF19">
    <property type="entry name" value="KYNURENINE_ALPHA-AMINOADIPATE AMINOTRANSFERASE, MITOCHONDRIAL"/>
    <property type="match status" value="1"/>
</dbReference>
<evidence type="ECO:0000313" key="6">
    <source>
        <dbReference type="EMBL" id="MFD2117648.1"/>
    </source>
</evidence>
<keyword evidence="7" id="KW-1185">Reference proteome</keyword>
<keyword evidence="2 6" id="KW-0032">Aminotransferase</keyword>
<comment type="caution">
    <text evidence="6">The sequence shown here is derived from an EMBL/GenBank/DDBJ whole genome shotgun (WGS) entry which is preliminary data.</text>
</comment>
<dbReference type="CDD" id="cd00609">
    <property type="entry name" value="AAT_like"/>
    <property type="match status" value="1"/>
</dbReference>
<evidence type="ECO:0000256" key="2">
    <source>
        <dbReference type="ARBA" id="ARBA00022576"/>
    </source>
</evidence>
<dbReference type="InterPro" id="IPR004839">
    <property type="entry name" value="Aminotransferase_I/II_large"/>
</dbReference>
<reference evidence="7" key="1">
    <citation type="journal article" date="2019" name="Int. J. Syst. Evol. Microbiol.">
        <title>The Global Catalogue of Microorganisms (GCM) 10K type strain sequencing project: providing services to taxonomists for standard genome sequencing and annotation.</title>
        <authorList>
            <consortium name="The Broad Institute Genomics Platform"/>
            <consortium name="The Broad Institute Genome Sequencing Center for Infectious Disease"/>
            <person name="Wu L."/>
            <person name="Ma J."/>
        </authorList>
    </citation>
    <scope>NUCLEOTIDE SEQUENCE [LARGE SCALE GENOMIC DNA]</scope>
    <source>
        <strain evidence="7">GH52</strain>
    </source>
</reference>
<dbReference type="InterPro" id="IPR015424">
    <property type="entry name" value="PyrdxlP-dep_Trfase"/>
</dbReference>
<evidence type="ECO:0000256" key="4">
    <source>
        <dbReference type="ARBA" id="ARBA00022898"/>
    </source>
</evidence>
<dbReference type="Gene3D" id="3.90.1150.10">
    <property type="entry name" value="Aspartate Aminotransferase, domain 1"/>
    <property type="match status" value="1"/>
</dbReference>
<dbReference type="InterPro" id="IPR050859">
    <property type="entry name" value="Class-I_PLP-dep_aminotransf"/>
</dbReference>
<dbReference type="Pfam" id="PF00155">
    <property type="entry name" value="Aminotran_1_2"/>
    <property type="match status" value="1"/>
</dbReference>
<dbReference type="InterPro" id="IPR015422">
    <property type="entry name" value="PyrdxlP-dep_Trfase_small"/>
</dbReference>
<name>A0ABW4YPX0_9BACL</name>
<accession>A0ABW4YPX0</accession>
<sequence length="398" mass="43737">MEYRISPRVGSLQSSAVRDILKLTQGKDMISFAGGLPAEELFPIEAVRAAADRVFSTGKGALQYGLTEGFVPLREQLCGRMAAKQMKVTIDHMLLTTGSQQAIDLLVGVLTEPGDVVLVERPTYLASLQVFALHGLQVVACDSDEHGIIPESASELIAKHKPALLYSVPTFGNPTGRVWSEERRKQILQICTEQQVPILEDDPYGDIKFHEDETYPSMFSMQDSVDGGAVFYTSTFSKTVAPALRTGWIIGDTSVIRMMAKAKQAADLHSSTLDQQVLHQLLAGFDLDAHIAVISKDYKARMLEMDQLLQKQAVDGLVWEKPKGGMFLWAQLPEGLDAEALLKAAVPKGVAFVPGSSFYAREPQRNSMRLNYTYNTGARTEQGIVRLVEAISEFTARS</sequence>
<dbReference type="EMBL" id="JBHUHO010000046">
    <property type="protein sequence ID" value="MFD2117648.1"/>
    <property type="molecule type" value="Genomic_DNA"/>
</dbReference>
<keyword evidence="4" id="KW-0663">Pyridoxal phosphate</keyword>
<dbReference type="GO" id="GO:0008483">
    <property type="term" value="F:transaminase activity"/>
    <property type="evidence" value="ECO:0007669"/>
    <property type="project" value="UniProtKB-KW"/>
</dbReference>
<dbReference type="Proteomes" id="UP001597362">
    <property type="component" value="Unassembled WGS sequence"/>
</dbReference>
<dbReference type="PANTHER" id="PTHR42790">
    <property type="entry name" value="AMINOTRANSFERASE"/>
    <property type="match status" value="1"/>
</dbReference>
<proteinExistence type="predicted"/>
<protein>
    <submittedName>
        <fullName evidence="6">PLP-dependent aminotransferase family protein</fullName>
    </submittedName>
</protein>
<gene>
    <name evidence="6" type="ORF">ACFSJH_18120</name>
</gene>
<evidence type="ECO:0000256" key="3">
    <source>
        <dbReference type="ARBA" id="ARBA00022679"/>
    </source>
</evidence>
<keyword evidence="3" id="KW-0808">Transferase</keyword>
<organism evidence="6 7">
    <name type="scientific">Paenibacillus yanchengensis</name>
    <dbReference type="NCBI Taxonomy" id="2035833"/>
    <lineage>
        <taxon>Bacteria</taxon>
        <taxon>Bacillati</taxon>
        <taxon>Bacillota</taxon>
        <taxon>Bacilli</taxon>
        <taxon>Bacillales</taxon>
        <taxon>Paenibacillaceae</taxon>
        <taxon>Paenibacillus</taxon>
    </lineage>
</organism>
<dbReference type="Gene3D" id="3.40.640.10">
    <property type="entry name" value="Type I PLP-dependent aspartate aminotransferase-like (Major domain)"/>
    <property type="match status" value="1"/>
</dbReference>